<protein>
    <submittedName>
        <fullName evidence="1">Aminotransferase class I/II-fold pyridoxal phosphate-dependent enzyme</fullName>
    </submittedName>
</protein>
<dbReference type="Gene3D" id="3.40.640.10">
    <property type="entry name" value="Type I PLP-dependent aspartate aminotransferase-like (Major domain)"/>
    <property type="match status" value="1"/>
</dbReference>
<dbReference type="PANTHER" id="PTHR43799">
    <property type="entry name" value="AMINOTRANSFERASE, PUTATIVE-RELATED"/>
    <property type="match status" value="1"/>
</dbReference>
<dbReference type="InterPro" id="IPR015422">
    <property type="entry name" value="PyrdxlP-dep_Trfase_small"/>
</dbReference>
<dbReference type="Pfam" id="PF12897">
    <property type="entry name" value="Asp_aminotransf"/>
    <property type="match status" value="1"/>
</dbReference>
<comment type="caution">
    <text evidence="1">The sequence shown here is derived from an EMBL/GenBank/DDBJ whole genome shotgun (WGS) entry which is preliminary data.</text>
</comment>
<organism evidence="1 2">
    <name type="scientific">Marinicrinis sediminis</name>
    <dbReference type="NCBI Taxonomy" id="1652465"/>
    <lineage>
        <taxon>Bacteria</taxon>
        <taxon>Bacillati</taxon>
        <taxon>Bacillota</taxon>
        <taxon>Bacilli</taxon>
        <taxon>Bacillales</taxon>
        <taxon>Paenibacillaceae</taxon>
    </lineage>
</organism>
<keyword evidence="1" id="KW-0808">Transferase</keyword>
<dbReference type="PANTHER" id="PTHR43799:SF1">
    <property type="entry name" value="ASPARTATE AMINOTRANSFERASE"/>
    <property type="match status" value="1"/>
</dbReference>
<dbReference type="CDD" id="cd00609">
    <property type="entry name" value="AAT_like"/>
    <property type="match status" value="1"/>
</dbReference>
<evidence type="ECO:0000313" key="2">
    <source>
        <dbReference type="Proteomes" id="UP001597497"/>
    </source>
</evidence>
<dbReference type="GO" id="GO:0008483">
    <property type="term" value="F:transaminase activity"/>
    <property type="evidence" value="ECO:0007669"/>
    <property type="project" value="UniProtKB-KW"/>
</dbReference>
<dbReference type="InterPro" id="IPR015424">
    <property type="entry name" value="PyrdxlP-dep_Trfase"/>
</dbReference>
<dbReference type="SUPFAM" id="SSF53383">
    <property type="entry name" value="PLP-dependent transferases"/>
    <property type="match status" value="1"/>
</dbReference>
<sequence>MDNRIDDLQRSEEELKGLYTNLRFRYQEYQNQELKLDMSRGKPCPEQLELSKELLTILDAKEPIQARDGTDCLNYGGLDGLPEAKELFAEVLSVSPQEVIIGGNASLNMMHDTITNAMLFGLPGSELPWGRLPKVKFLCPSPGYDRHFAICELLGIEMIIVDLTPEGPDMDQVERLIAEDDQIKGIWCVPKYSNPEGITYSDRTVDRLATMRTKAKDFRIFWDDAYTVHHLTDQPDELKNILATCKEAGHPDRVFMYTSTSKVTFPGSGIGVMAASEDNLTFIRKKLSIQTIGPDKVNQLRHVRFLKNAAQMKQHMEKHAAIIKPKFDVVLQKLEAALGDMNIATWSKPNGGYFISLNTLDGCAREVVAMAKQAGVTLTHAGATFPYGQDPRDRNIRIAPTYPSLEELEKAIEVLCICVQLVSLDKRLSEPPR</sequence>
<dbReference type="Gene3D" id="3.90.1150.10">
    <property type="entry name" value="Aspartate Aminotransferase, domain 1"/>
    <property type="match status" value="1"/>
</dbReference>
<reference evidence="2" key="1">
    <citation type="journal article" date="2019" name="Int. J. Syst. Evol. Microbiol.">
        <title>The Global Catalogue of Microorganisms (GCM) 10K type strain sequencing project: providing services to taxonomists for standard genome sequencing and annotation.</title>
        <authorList>
            <consortium name="The Broad Institute Genomics Platform"/>
            <consortium name="The Broad Institute Genome Sequencing Center for Infectious Disease"/>
            <person name="Wu L."/>
            <person name="Ma J."/>
        </authorList>
    </citation>
    <scope>NUCLEOTIDE SEQUENCE [LARGE SCALE GENOMIC DNA]</scope>
    <source>
        <strain evidence="2">KCTC 33676</strain>
    </source>
</reference>
<dbReference type="EMBL" id="JBHUMM010000044">
    <property type="protein sequence ID" value="MFD2673441.1"/>
    <property type="molecule type" value="Genomic_DNA"/>
</dbReference>
<dbReference type="RefSeq" id="WP_379931029.1">
    <property type="nucleotide sequence ID" value="NZ_JBHUMM010000044.1"/>
</dbReference>
<name>A0ABW5REF2_9BACL</name>
<accession>A0ABW5REF2</accession>
<keyword evidence="1" id="KW-0032">Aminotransferase</keyword>
<keyword evidence="2" id="KW-1185">Reference proteome</keyword>
<dbReference type="InterPro" id="IPR024551">
    <property type="entry name" value="AspAT_Ic"/>
</dbReference>
<evidence type="ECO:0000313" key="1">
    <source>
        <dbReference type="EMBL" id="MFD2673441.1"/>
    </source>
</evidence>
<dbReference type="InterPro" id="IPR015421">
    <property type="entry name" value="PyrdxlP-dep_Trfase_major"/>
</dbReference>
<proteinExistence type="predicted"/>
<gene>
    <name evidence="1" type="ORF">ACFSUC_17985</name>
</gene>
<dbReference type="Proteomes" id="UP001597497">
    <property type="component" value="Unassembled WGS sequence"/>
</dbReference>